<keyword evidence="2" id="KW-0862">Zinc</keyword>
<dbReference type="SUPFAM" id="SSF52540">
    <property type="entry name" value="P-loop containing nucleoside triphosphate hydrolases"/>
    <property type="match status" value="2"/>
</dbReference>
<dbReference type="OrthoDB" id="9814088at2"/>
<feature type="region of interest" description="Disordered" evidence="3">
    <location>
        <begin position="1"/>
        <end position="21"/>
    </location>
</feature>
<dbReference type="Gene3D" id="3.40.50.10810">
    <property type="entry name" value="Tandem AAA-ATPase domain"/>
    <property type="match status" value="1"/>
</dbReference>
<dbReference type="RefSeq" id="WP_008686746.1">
    <property type="nucleotide sequence ID" value="NZ_ANOH01000401.1"/>
</dbReference>
<evidence type="ECO:0000256" key="1">
    <source>
        <dbReference type="ARBA" id="ARBA00022801"/>
    </source>
</evidence>
<protein>
    <submittedName>
        <fullName evidence="7">Helicase, Snf2 family protein</fullName>
    </submittedName>
</protein>
<dbReference type="PROSITE" id="PS51194">
    <property type="entry name" value="HELICASE_CTER"/>
    <property type="match status" value="1"/>
</dbReference>
<organism evidence="7 8">
    <name type="scientific">Rhodopirellula sallentina SM41</name>
    <dbReference type="NCBI Taxonomy" id="1263870"/>
    <lineage>
        <taxon>Bacteria</taxon>
        <taxon>Pseudomonadati</taxon>
        <taxon>Planctomycetota</taxon>
        <taxon>Planctomycetia</taxon>
        <taxon>Pirellulales</taxon>
        <taxon>Pirellulaceae</taxon>
        <taxon>Rhodopirellula</taxon>
    </lineage>
</organism>
<dbReference type="Pfam" id="PF00176">
    <property type="entry name" value="SNF2-rel_dom"/>
    <property type="match status" value="1"/>
</dbReference>
<keyword evidence="2" id="KW-0479">Metal-binding</keyword>
<dbReference type="CDD" id="cd17919">
    <property type="entry name" value="DEXHc_Snf"/>
    <property type="match status" value="1"/>
</dbReference>
<dbReference type="InterPro" id="IPR027417">
    <property type="entry name" value="P-loop_NTPase"/>
</dbReference>
<dbReference type="GO" id="GO:0008270">
    <property type="term" value="F:zinc ion binding"/>
    <property type="evidence" value="ECO:0007669"/>
    <property type="project" value="UniProtKB-KW"/>
</dbReference>
<keyword evidence="1" id="KW-0378">Hydrolase</keyword>
<keyword evidence="7" id="KW-0347">Helicase</keyword>
<feature type="domain" description="SWIM-type" evidence="4">
    <location>
        <begin position="188"/>
        <end position="226"/>
    </location>
</feature>
<dbReference type="CDD" id="cd18793">
    <property type="entry name" value="SF2_C_SNF"/>
    <property type="match status" value="1"/>
</dbReference>
<dbReference type="InterPro" id="IPR007527">
    <property type="entry name" value="Znf_SWIM"/>
</dbReference>
<dbReference type="InterPro" id="IPR000330">
    <property type="entry name" value="SNF2_N"/>
</dbReference>
<accession>M5TUK9</accession>
<feature type="domain" description="Helicase C-terminal" evidence="6">
    <location>
        <begin position="635"/>
        <end position="798"/>
    </location>
</feature>
<dbReference type="InterPro" id="IPR038718">
    <property type="entry name" value="SNF2-like_sf"/>
</dbReference>
<keyword evidence="8" id="KW-1185">Reference proteome</keyword>
<dbReference type="SMART" id="SM00490">
    <property type="entry name" value="HELICc"/>
    <property type="match status" value="1"/>
</dbReference>
<dbReference type="Proteomes" id="UP000011885">
    <property type="component" value="Unassembled WGS sequence"/>
</dbReference>
<sequence>MATVKGKKSQTSGSKRNTKKPNVFHQRIGTLTYHQACRLLGDEGPRLIQTGGRVFDIQSDRDVFLGGDLFRVRVEDAELDGGLAVATITLNSGRNKQLQLNCDQCEMPCEHLGAALDYLLDAKSVLGLAMPPDESVPLENLTSEELRHRATADRERRAAEESMKVRSMDTGRPWTDYVVTSERSGRSYRVAIRSLGEGDSFCTCPDFRTNRLGTCKHILHVQTKVKKRFSAAQLRAPYRRKRLSLGMHYGSFDGATPRGLLFHLPHKADAKVEEIVGNSVAEPITDAHDAMTRVQALEHTGQDVTIFPDAEAFIQRQLVSDRVRRECDLIRERVDKHPLRTELLDAKLLPYQLDGIAFAAGAGRAILADDMGLGKTIQGIGVAELLARLAEIKRVLVVCPASLKSQWRDEITRFSGHSAQIVLGSGEERIEQYSSDTFFTICNYEQVLRDLTAIENVPWDLIILDEGQRIKNWESKTSNVIRQLESPFRLVLSGTPLENRLGELFTVTRFVDDELLGPAYHFFNQHHVVDDRGKTLGYRQLDTLREKMQPILLRRTRAEVAKQLPDRTDEVIRCEATAEQKEIHDANMRTVAQIAGKKFMTEMDRLRLQKCLLMARMACDSTYLIDQDASEYSSKLERLGELLEGLIEDPTRKIVLFSEWRRMLDRVEHRLDELGCDYVRLDGQVPQKKRAELVARFQNDPNCRVINMTNAGSTGLNLQAANTVINVDLPWNPAVLEQRIARAYRMGQKNPVHVYKLVTTGETIEEGLLTTLASKQDLADASINFDSDVCEVSMTSGMEDLKRRLEIILPKPLAAPVDESQKRRVEAEAEELAATQRREKVSAASGQLVTAALSLAGELIGGADQSPPAEETIQQLTDKLTQCVDRDAEGRPQLTISLADDTALKGLATTLAKLLST</sequence>
<keyword evidence="2" id="KW-0863">Zinc-finger</keyword>
<dbReference type="PANTHER" id="PTHR10799">
    <property type="entry name" value="SNF2/RAD54 HELICASE FAMILY"/>
    <property type="match status" value="1"/>
</dbReference>
<dbReference type="GO" id="GO:0016787">
    <property type="term" value="F:hydrolase activity"/>
    <property type="evidence" value="ECO:0007669"/>
    <property type="project" value="UniProtKB-KW"/>
</dbReference>
<dbReference type="PROSITE" id="PS51192">
    <property type="entry name" value="HELICASE_ATP_BIND_1"/>
    <property type="match status" value="1"/>
</dbReference>
<evidence type="ECO:0000313" key="7">
    <source>
        <dbReference type="EMBL" id="EMI52850.1"/>
    </source>
</evidence>
<dbReference type="SMART" id="SM00487">
    <property type="entry name" value="DEXDc"/>
    <property type="match status" value="1"/>
</dbReference>
<dbReference type="AlphaFoldDB" id="M5TUK9"/>
<evidence type="ECO:0000256" key="3">
    <source>
        <dbReference type="SAM" id="MobiDB-lite"/>
    </source>
</evidence>
<evidence type="ECO:0000259" key="5">
    <source>
        <dbReference type="PROSITE" id="PS51192"/>
    </source>
</evidence>
<dbReference type="PROSITE" id="PS50966">
    <property type="entry name" value="ZF_SWIM"/>
    <property type="match status" value="1"/>
</dbReference>
<dbReference type="EMBL" id="ANOH01000401">
    <property type="protein sequence ID" value="EMI52850.1"/>
    <property type="molecule type" value="Genomic_DNA"/>
</dbReference>
<keyword evidence="7" id="KW-0547">Nucleotide-binding</keyword>
<dbReference type="PATRIC" id="fig|1263870.3.peg.6056"/>
<reference evidence="7 8" key="1">
    <citation type="journal article" date="2013" name="Mar. Genomics">
        <title>Expression of sulfatases in Rhodopirellula baltica and the diversity of sulfatases in the genus Rhodopirellula.</title>
        <authorList>
            <person name="Wegner C.E."/>
            <person name="Richter-Heitmann T."/>
            <person name="Klindworth A."/>
            <person name="Klockow C."/>
            <person name="Richter M."/>
            <person name="Achstetter T."/>
            <person name="Glockner F.O."/>
            <person name="Harder J."/>
        </authorList>
    </citation>
    <scope>NUCLEOTIDE SEQUENCE [LARGE SCALE GENOMIC DNA]</scope>
    <source>
        <strain evidence="7 8">SM41</strain>
    </source>
</reference>
<dbReference type="InterPro" id="IPR014001">
    <property type="entry name" value="Helicase_ATP-bd"/>
</dbReference>
<dbReference type="InterPro" id="IPR001650">
    <property type="entry name" value="Helicase_C-like"/>
</dbReference>
<feature type="domain" description="Helicase ATP-binding" evidence="5">
    <location>
        <begin position="356"/>
        <end position="514"/>
    </location>
</feature>
<dbReference type="Gene3D" id="3.40.50.300">
    <property type="entry name" value="P-loop containing nucleotide triphosphate hydrolases"/>
    <property type="match status" value="1"/>
</dbReference>
<comment type="caution">
    <text evidence="7">The sequence shown here is derived from an EMBL/GenBank/DDBJ whole genome shotgun (WGS) entry which is preliminary data.</text>
</comment>
<evidence type="ECO:0000313" key="8">
    <source>
        <dbReference type="Proteomes" id="UP000011885"/>
    </source>
</evidence>
<keyword evidence="7" id="KW-0067">ATP-binding</keyword>
<proteinExistence type="predicted"/>
<dbReference type="Pfam" id="PF00271">
    <property type="entry name" value="Helicase_C"/>
    <property type="match status" value="1"/>
</dbReference>
<name>M5TUK9_9BACT</name>
<dbReference type="GO" id="GO:0004386">
    <property type="term" value="F:helicase activity"/>
    <property type="evidence" value="ECO:0007669"/>
    <property type="project" value="UniProtKB-KW"/>
</dbReference>
<gene>
    <name evidence="7" type="ORF">RSSM_05715</name>
</gene>
<dbReference type="InterPro" id="IPR049730">
    <property type="entry name" value="SNF2/RAD54-like_C"/>
</dbReference>
<evidence type="ECO:0000259" key="6">
    <source>
        <dbReference type="PROSITE" id="PS51194"/>
    </source>
</evidence>
<dbReference type="GO" id="GO:0005524">
    <property type="term" value="F:ATP binding"/>
    <property type="evidence" value="ECO:0007669"/>
    <property type="project" value="InterPro"/>
</dbReference>
<evidence type="ECO:0000259" key="4">
    <source>
        <dbReference type="PROSITE" id="PS50966"/>
    </source>
</evidence>
<evidence type="ECO:0000256" key="2">
    <source>
        <dbReference type="PROSITE-ProRule" id="PRU00325"/>
    </source>
</evidence>